<dbReference type="HOGENOM" id="CLU_095023_3_0_1"/>
<dbReference type="VEuPathDB" id="FungiDB:TSTA_057410"/>
<dbReference type="PANTHER" id="PTHR38849:SF1">
    <property type="entry name" value="SMALL SECRETED PROTEIN"/>
    <property type="match status" value="1"/>
</dbReference>
<dbReference type="eggNOG" id="ENOG502SA5Y">
    <property type="taxonomic scope" value="Eukaryota"/>
</dbReference>
<feature type="chain" id="PRO_5002877703" description="Small secreted protein" evidence="1">
    <location>
        <begin position="19"/>
        <end position="167"/>
    </location>
</feature>
<gene>
    <name evidence="2" type="ORF">TSTA_057410</name>
</gene>
<evidence type="ECO:0008006" key="4">
    <source>
        <dbReference type="Google" id="ProtNLM"/>
    </source>
</evidence>
<reference evidence="3" key="1">
    <citation type="journal article" date="2015" name="Genome Announc.">
        <title>Genome sequence of the AIDS-associated pathogen Penicillium marneffei (ATCC18224) and its near taxonomic relative Talaromyces stipitatus (ATCC10500).</title>
        <authorList>
            <person name="Nierman W.C."/>
            <person name="Fedorova-Abrams N.D."/>
            <person name="Andrianopoulos A."/>
        </authorList>
    </citation>
    <scope>NUCLEOTIDE SEQUENCE [LARGE SCALE GENOMIC DNA]</scope>
    <source>
        <strain evidence="3">ATCC 10500 / CBS 375.48 / QM 6759 / NRRL 1006</strain>
    </source>
</reference>
<dbReference type="OrthoDB" id="2151417at2759"/>
<evidence type="ECO:0000313" key="3">
    <source>
        <dbReference type="Proteomes" id="UP000001745"/>
    </source>
</evidence>
<dbReference type="EMBL" id="EQ962659">
    <property type="protein sequence ID" value="EED13250.1"/>
    <property type="molecule type" value="Genomic_DNA"/>
</dbReference>
<keyword evidence="1" id="KW-0732">Signal</keyword>
<keyword evidence="3" id="KW-1185">Reference proteome</keyword>
<sequence length="167" mass="17488">MRFMTLSLLSLALPSALALPTLPIAFNKRAAARTFAELTISDGTAGNALAEATAKFPVPADLASVSSADLKTLQAERVTAEDAETKAFNPAIAAATDNATKTALQNGKIKNKVLKLFAEVQALQIQQAQGSNNQDKIDAETKKLNTNVALDKKAAGQTSQTVTFTGN</sequence>
<dbReference type="AlphaFoldDB" id="B8MQA3"/>
<dbReference type="OMA" id="ETDAFNG"/>
<dbReference type="GeneID" id="8108877"/>
<dbReference type="RefSeq" id="XP_002487361.1">
    <property type="nucleotide sequence ID" value="XM_002487316.1"/>
</dbReference>
<feature type="signal peptide" evidence="1">
    <location>
        <begin position="1"/>
        <end position="18"/>
    </location>
</feature>
<accession>B8MQA3</accession>
<organism evidence="2 3">
    <name type="scientific">Talaromyces stipitatus (strain ATCC 10500 / CBS 375.48 / QM 6759 / NRRL 1006)</name>
    <name type="common">Penicillium stipitatum</name>
    <dbReference type="NCBI Taxonomy" id="441959"/>
    <lineage>
        <taxon>Eukaryota</taxon>
        <taxon>Fungi</taxon>
        <taxon>Dikarya</taxon>
        <taxon>Ascomycota</taxon>
        <taxon>Pezizomycotina</taxon>
        <taxon>Eurotiomycetes</taxon>
        <taxon>Eurotiomycetidae</taxon>
        <taxon>Eurotiales</taxon>
        <taxon>Trichocomaceae</taxon>
        <taxon>Talaromyces</taxon>
        <taxon>Talaromyces sect. Talaromyces</taxon>
    </lineage>
</organism>
<evidence type="ECO:0000256" key="1">
    <source>
        <dbReference type="SAM" id="SignalP"/>
    </source>
</evidence>
<evidence type="ECO:0000313" key="2">
    <source>
        <dbReference type="EMBL" id="EED13250.1"/>
    </source>
</evidence>
<name>B8MQA3_TALSN</name>
<protein>
    <recommendedName>
        <fullName evidence="4">Small secreted protein</fullName>
    </recommendedName>
</protein>
<dbReference type="Proteomes" id="UP000001745">
    <property type="component" value="Unassembled WGS sequence"/>
</dbReference>
<dbReference type="InParanoid" id="B8MQA3"/>
<dbReference type="PANTHER" id="PTHR38849">
    <property type="entry name" value="SMALL SECRETED PROTEIN"/>
    <property type="match status" value="1"/>
</dbReference>
<dbReference type="PhylomeDB" id="B8MQA3"/>
<proteinExistence type="predicted"/>